<name>A0ABR9P4F6_9ACTN</name>
<feature type="chain" id="PRO_5046974451" description="Secreted protein" evidence="2">
    <location>
        <begin position="35"/>
        <end position="129"/>
    </location>
</feature>
<evidence type="ECO:0000256" key="1">
    <source>
        <dbReference type="SAM" id="MobiDB-lite"/>
    </source>
</evidence>
<feature type="region of interest" description="Disordered" evidence="1">
    <location>
        <begin position="40"/>
        <end position="70"/>
    </location>
</feature>
<dbReference type="RefSeq" id="WP_193121339.1">
    <property type="nucleotide sequence ID" value="NZ_JADBGI010000006.1"/>
</dbReference>
<protein>
    <recommendedName>
        <fullName evidence="5">Secreted protein</fullName>
    </recommendedName>
</protein>
<keyword evidence="4" id="KW-1185">Reference proteome</keyword>
<gene>
    <name evidence="3" type="ORF">IDM40_08255</name>
</gene>
<dbReference type="Proteomes" id="UP000806528">
    <property type="component" value="Unassembled WGS sequence"/>
</dbReference>
<proteinExistence type="predicted"/>
<evidence type="ECO:0008006" key="5">
    <source>
        <dbReference type="Google" id="ProtNLM"/>
    </source>
</evidence>
<feature type="signal peptide" evidence="2">
    <location>
        <begin position="1"/>
        <end position="34"/>
    </location>
</feature>
<dbReference type="EMBL" id="JADBGI010000006">
    <property type="protein sequence ID" value="MBE2998695.1"/>
    <property type="molecule type" value="Genomic_DNA"/>
</dbReference>
<organism evidence="3 4">
    <name type="scientific">Nocardiopsis coralli</name>
    <dbReference type="NCBI Taxonomy" id="2772213"/>
    <lineage>
        <taxon>Bacteria</taxon>
        <taxon>Bacillati</taxon>
        <taxon>Actinomycetota</taxon>
        <taxon>Actinomycetes</taxon>
        <taxon>Streptosporangiales</taxon>
        <taxon>Nocardiopsidaceae</taxon>
        <taxon>Nocardiopsis</taxon>
    </lineage>
</organism>
<accession>A0ABR9P4F6</accession>
<sequence length="129" mass="13494">MTHRPHLHRRTFVVSLLAAVALCFLCAVCHQTQSEPLSGPAVAAASACPDEEGPSPADTGPPAAEHHCETAEGQVLPSGQSPLLLGAVLPLTPFLLKPPARGPVGHAPQRQPSPPHGFTLLTRLCVQRV</sequence>
<evidence type="ECO:0000313" key="4">
    <source>
        <dbReference type="Proteomes" id="UP000806528"/>
    </source>
</evidence>
<evidence type="ECO:0000256" key="2">
    <source>
        <dbReference type="SAM" id="SignalP"/>
    </source>
</evidence>
<comment type="caution">
    <text evidence="3">The sequence shown here is derived from an EMBL/GenBank/DDBJ whole genome shotgun (WGS) entry which is preliminary data.</text>
</comment>
<keyword evidence="2" id="KW-0732">Signal</keyword>
<reference evidence="3 4" key="1">
    <citation type="submission" date="2020-09" db="EMBL/GenBank/DDBJ databases">
        <title>Diversity and distribution of actinomycetes associated with coral in the coast of Hainan.</title>
        <authorList>
            <person name="Li F."/>
        </authorList>
    </citation>
    <scope>NUCLEOTIDE SEQUENCE [LARGE SCALE GENOMIC DNA]</scope>
    <source>
        <strain evidence="3 4">HNM0947</strain>
    </source>
</reference>
<evidence type="ECO:0000313" key="3">
    <source>
        <dbReference type="EMBL" id="MBE2998695.1"/>
    </source>
</evidence>